<evidence type="ECO:0000313" key="1">
    <source>
        <dbReference type="EMBL" id="RDU72717.1"/>
    </source>
</evidence>
<dbReference type="EMBL" id="NXLW01000005">
    <property type="protein sequence ID" value="RDU72717.1"/>
    <property type="molecule type" value="Genomic_DNA"/>
</dbReference>
<gene>
    <name evidence="1" type="ORF">CQA66_03735</name>
</gene>
<reference evidence="1 2" key="1">
    <citation type="submission" date="2018-04" db="EMBL/GenBank/DDBJ databases">
        <title>Novel Campyloabacter and Helicobacter Species and Strains.</title>
        <authorList>
            <person name="Mannion A.J."/>
            <person name="Shen Z."/>
            <person name="Fox J.G."/>
        </authorList>
    </citation>
    <scope>NUCLEOTIDE SEQUENCE [LARGE SCALE GENOMIC DNA]</scope>
    <source>
        <strain evidence="1 2">MIT 97-5075</strain>
    </source>
</reference>
<dbReference type="AlphaFoldDB" id="A0A3D8J5E8"/>
<comment type="caution">
    <text evidence="1">The sequence shown here is derived from an EMBL/GenBank/DDBJ whole genome shotgun (WGS) entry which is preliminary data.</text>
</comment>
<dbReference type="Proteomes" id="UP000256424">
    <property type="component" value="Unassembled WGS sequence"/>
</dbReference>
<proteinExistence type="predicted"/>
<sequence>MRYFSGFGLQDEYCFFAPLLNNFGFTLTEFDIVGFDYGAQLALEYAYKCITNGQRVGKVLLLSPCVYWQNLSWFNWGEVDKVLVNHDNIATSLSRFPLQSDVPFTHTRLASYMRFLYKQDSRQDTTREYYSLVARCVNYYKNQRAKYMQKVYQDYGLLFNGYDCSGIKEPNYFEYRYKDSLMNTYCIRPNIGDLVNLLSYNWIEIKEVAQKAKSLIIFCGKNDRIVNSNFVSSFFSRFGYCFLLHSCNHLLRQESLQLGI</sequence>
<dbReference type="InterPro" id="IPR029058">
    <property type="entry name" value="AB_hydrolase_fold"/>
</dbReference>
<evidence type="ECO:0000313" key="2">
    <source>
        <dbReference type="Proteomes" id="UP000256424"/>
    </source>
</evidence>
<dbReference type="SUPFAM" id="SSF53474">
    <property type="entry name" value="alpha/beta-Hydrolases"/>
    <property type="match status" value="1"/>
</dbReference>
<keyword evidence="2" id="KW-1185">Reference proteome</keyword>
<organism evidence="1 2">
    <name type="scientific">Helicobacter aurati</name>
    <dbReference type="NCBI Taxonomy" id="137778"/>
    <lineage>
        <taxon>Bacteria</taxon>
        <taxon>Pseudomonadati</taxon>
        <taxon>Campylobacterota</taxon>
        <taxon>Epsilonproteobacteria</taxon>
        <taxon>Campylobacterales</taxon>
        <taxon>Helicobacteraceae</taxon>
        <taxon>Helicobacter</taxon>
    </lineage>
</organism>
<dbReference type="OrthoDB" id="5343449at2"/>
<name>A0A3D8J5E8_9HELI</name>
<evidence type="ECO:0008006" key="3">
    <source>
        <dbReference type="Google" id="ProtNLM"/>
    </source>
</evidence>
<accession>A0A3D8J5E8</accession>
<dbReference type="Gene3D" id="3.40.50.1820">
    <property type="entry name" value="alpha/beta hydrolase"/>
    <property type="match status" value="1"/>
</dbReference>
<protein>
    <recommendedName>
        <fullName evidence="3">Alpha/beta hydrolase</fullName>
    </recommendedName>
</protein>
<dbReference type="RefSeq" id="WP_104762441.1">
    <property type="nucleotide sequence ID" value="NZ_FZPM01000004.1"/>
</dbReference>